<dbReference type="SUPFAM" id="SSF49452">
    <property type="entry name" value="Starch-binding domain-like"/>
    <property type="match status" value="1"/>
</dbReference>
<sequence length="726" mass="79486">MGNRIAGALVVAALVGVSFLWSPVSGRAAEGTITGAVTSENGPEAGVWVIAETTDLPTKFIKTVVTTDDGRYLLPDLPEAAYKVWVRGYGLLDSPGVTAEPGATLDLTATVAPTPADAAKVYPANYWYSLIEPPLPSEFPGTGDAGNGIATSLQHQDQWVDIQKQGCMLCHQLGNRIIREIENLDQFDSTLAAWDHRVQMGQRGSQMTNVMSRFGRQRGLQMFADWSERIAAGVVPPAPPRPQGIERNVVVTLWEWGTEIDYVHDEIATDKRNPQVNANGPIYGVNISNDELAILDPVTNLSTNLKVPLRVDPETVPGMIARSMPAPSRFFGDELIWNDPANPHNPMMDQKGRVWMTSAIRNRSNPDYCKEGSDNPYARYFPLESGFRSAVFYEPDTQKFVMVDTCYGTHHLQFAEDENDTVYFSGGGQVIGWLNTKLYDETGDERVSQGWCPTVLDTNGDGVITKPWNEPPRRAQPVEHDSNLDTRVVVGSYGVIGDPTDDNAVWISSNRFPGRLARLRVGDNPPETCLTEMFEVPSVLDPNVPKNKTGFGARGIDIDRDGIVWTALSGSSHFASFDRSKCSVSSGPAVAEGRHCVDGWTLFPTPGPVVPGTDPPVRADYHYYNWVDQWNTLGLGADTPIATGSNSDSLLALDPETGKWTVMRVPYPRGFFTRGLDGRIDDPDVGWKGRGVWATYGEAATWHIEGGQGVKPGIVKFQVRPNPLAN</sequence>
<evidence type="ECO:0008006" key="2">
    <source>
        <dbReference type="Google" id="ProtNLM"/>
    </source>
</evidence>
<reference evidence="1" key="1">
    <citation type="submission" date="2018-05" db="EMBL/GenBank/DDBJ databases">
        <authorList>
            <person name="Lanie J.A."/>
            <person name="Ng W.-L."/>
            <person name="Kazmierczak K.M."/>
            <person name="Andrzejewski T.M."/>
            <person name="Davidsen T.M."/>
            <person name="Wayne K.J."/>
            <person name="Tettelin H."/>
            <person name="Glass J.I."/>
            <person name="Rusch D."/>
            <person name="Podicherti R."/>
            <person name="Tsui H.-C.T."/>
            <person name="Winkler M.E."/>
        </authorList>
    </citation>
    <scope>NUCLEOTIDE SEQUENCE</scope>
</reference>
<dbReference type="AlphaFoldDB" id="A0A381SG83"/>
<dbReference type="EMBL" id="UINC01003073">
    <property type="protein sequence ID" value="SVA03102.1"/>
    <property type="molecule type" value="Genomic_DNA"/>
</dbReference>
<gene>
    <name evidence="1" type="ORF">METZ01_LOCUS55956</name>
</gene>
<dbReference type="InterPro" id="IPR013784">
    <property type="entry name" value="Carb-bd-like_fold"/>
</dbReference>
<evidence type="ECO:0000313" key="1">
    <source>
        <dbReference type="EMBL" id="SVA03102.1"/>
    </source>
</evidence>
<name>A0A381SG83_9ZZZZ</name>
<protein>
    <recommendedName>
        <fullName evidence="2">Carboxypeptidase regulatory-like domain-containing protein</fullName>
    </recommendedName>
</protein>
<proteinExistence type="predicted"/>
<accession>A0A381SG83</accession>
<dbReference type="GO" id="GO:0030246">
    <property type="term" value="F:carbohydrate binding"/>
    <property type="evidence" value="ECO:0007669"/>
    <property type="project" value="InterPro"/>
</dbReference>
<organism evidence="1">
    <name type="scientific">marine metagenome</name>
    <dbReference type="NCBI Taxonomy" id="408172"/>
    <lineage>
        <taxon>unclassified sequences</taxon>
        <taxon>metagenomes</taxon>
        <taxon>ecological metagenomes</taxon>
    </lineage>
</organism>